<dbReference type="InterPro" id="IPR005467">
    <property type="entry name" value="His_kinase_dom"/>
</dbReference>
<dbReference type="Proteomes" id="UP001596116">
    <property type="component" value="Unassembled WGS sequence"/>
</dbReference>
<keyword evidence="6" id="KW-0902">Two-component regulatory system</keyword>
<name>A0ABW1L2H6_9PROT</name>
<keyword evidence="4" id="KW-0808">Transferase</keyword>
<dbReference type="InterPro" id="IPR004358">
    <property type="entry name" value="Sig_transdc_His_kin-like_C"/>
</dbReference>
<dbReference type="InterPro" id="IPR036097">
    <property type="entry name" value="HisK_dim/P_sf"/>
</dbReference>
<feature type="region of interest" description="Disordered" evidence="7">
    <location>
        <begin position="239"/>
        <end position="280"/>
    </location>
</feature>
<dbReference type="CDD" id="cd00082">
    <property type="entry name" value="HisKA"/>
    <property type="match status" value="1"/>
</dbReference>
<evidence type="ECO:0000256" key="7">
    <source>
        <dbReference type="SAM" id="MobiDB-lite"/>
    </source>
</evidence>
<evidence type="ECO:0000259" key="8">
    <source>
        <dbReference type="PROSITE" id="PS50109"/>
    </source>
</evidence>
<dbReference type="SUPFAM" id="SSF47384">
    <property type="entry name" value="Homodimeric domain of signal transducing histidine kinase"/>
    <property type="match status" value="1"/>
</dbReference>
<comment type="caution">
    <text evidence="9">The sequence shown here is derived from an EMBL/GenBank/DDBJ whole genome shotgun (WGS) entry which is preliminary data.</text>
</comment>
<dbReference type="PANTHER" id="PTHR43711:SF31">
    <property type="entry name" value="HISTIDINE KINASE"/>
    <property type="match status" value="1"/>
</dbReference>
<dbReference type="PANTHER" id="PTHR43711">
    <property type="entry name" value="TWO-COMPONENT HISTIDINE KINASE"/>
    <property type="match status" value="1"/>
</dbReference>
<dbReference type="SMART" id="SM00387">
    <property type="entry name" value="HATPase_c"/>
    <property type="match status" value="1"/>
</dbReference>
<keyword evidence="3" id="KW-0597">Phosphoprotein</keyword>
<sequence length="280" mass="30910">MSELVFRRRAELEIRAARIEAELAIKARSEFLANMNHELRTPLNAIIGFATMLRDGEDYGLSAEQQRSYSEYILQSADLLLGHINTLIEVAALESGRVEINQGPIDFTSLLDEAIERARVRAEAAGIEIKRQGECADLLGWGDAERFSQALDHLIQAAVKLSHEGSQIYVRASRSGSGWAEIAVRDEGDGFTKEDLYEALEAFKELHRGLDRSFLGPGVGYAVAKTFVEMQGGRFHIESRPGQGTLARISLPPADTLYADPPEQEESSAEEPAERDHDAA</sequence>
<dbReference type="Gene3D" id="1.10.287.130">
    <property type="match status" value="1"/>
</dbReference>
<evidence type="ECO:0000313" key="9">
    <source>
        <dbReference type="EMBL" id="MFC6037206.1"/>
    </source>
</evidence>
<dbReference type="InterPro" id="IPR003594">
    <property type="entry name" value="HATPase_dom"/>
</dbReference>
<gene>
    <name evidence="9" type="ORF">ACFMB1_16740</name>
</gene>
<dbReference type="SUPFAM" id="SSF55874">
    <property type="entry name" value="ATPase domain of HSP90 chaperone/DNA topoisomerase II/histidine kinase"/>
    <property type="match status" value="1"/>
</dbReference>
<dbReference type="PROSITE" id="PS50109">
    <property type="entry name" value="HIS_KIN"/>
    <property type="match status" value="1"/>
</dbReference>
<organism evidence="9 10">
    <name type="scientific">Hyphococcus aureus</name>
    <dbReference type="NCBI Taxonomy" id="2666033"/>
    <lineage>
        <taxon>Bacteria</taxon>
        <taxon>Pseudomonadati</taxon>
        <taxon>Pseudomonadota</taxon>
        <taxon>Alphaproteobacteria</taxon>
        <taxon>Parvularculales</taxon>
        <taxon>Parvularculaceae</taxon>
        <taxon>Hyphococcus</taxon>
    </lineage>
</organism>
<comment type="catalytic activity">
    <reaction evidence="1">
        <text>ATP + protein L-histidine = ADP + protein N-phospho-L-histidine.</text>
        <dbReference type="EC" id="2.7.13.3"/>
    </reaction>
</comment>
<feature type="compositionally biased region" description="Acidic residues" evidence="7">
    <location>
        <begin position="262"/>
        <end position="271"/>
    </location>
</feature>
<proteinExistence type="predicted"/>
<dbReference type="Pfam" id="PF00512">
    <property type="entry name" value="HisKA"/>
    <property type="match status" value="1"/>
</dbReference>
<dbReference type="InterPro" id="IPR036890">
    <property type="entry name" value="HATPase_C_sf"/>
</dbReference>
<protein>
    <recommendedName>
        <fullName evidence="2">histidine kinase</fullName>
        <ecNumber evidence="2">2.7.13.3</ecNumber>
    </recommendedName>
</protein>
<evidence type="ECO:0000256" key="2">
    <source>
        <dbReference type="ARBA" id="ARBA00012438"/>
    </source>
</evidence>
<dbReference type="Pfam" id="PF02518">
    <property type="entry name" value="HATPase_c"/>
    <property type="match status" value="1"/>
</dbReference>
<dbReference type="Gene3D" id="3.30.565.10">
    <property type="entry name" value="Histidine kinase-like ATPase, C-terminal domain"/>
    <property type="match status" value="1"/>
</dbReference>
<dbReference type="InterPro" id="IPR050736">
    <property type="entry name" value="Sensor_HK_Regulatory"/>
</dbReference>
<evidence type="ECO:0000256" key="6">
    <source>
        <dbReference type="ARBA" id="ARBA00023012"/>
    </source>
</evidence>
<evidence type="ECO:0000256" key="4">
    <source>
        <dbReference type="ARBA" id="ARBA00022679"/>
    </source>
</evidence>
<dbReference type="SMART" id="SM00388">
    <property type="entry name" value="HisKA"/>
    <property type="match status" value="1"/>
</dbReference>
<reference evidence="9 10" key="1">
    <citation type="submission" date="2024-09" db="EMBL/GenBank/DDBJ databases">
        <authorList>
            <person name="Zhang Z.-H."/>
        </authorList>
    </citation>
    <scope>NUCLEOTIDE SEQUENCE [LARGE SCALE GENOMIC DNA]</scope>
    <source>
        <strain evidence="9 10">HHTR114</strain>
    </source>
</reference>
<dbReference type="GO" id="GO:0016301">
    <property type="term" value="F:kinase activity"/>
    <property type="evidence" value="ECO:0007669"/>
    <property type="project" value="UniProtKB-KW"/>
</dbReference>
<evidence type="ECO:0000313" key="10">
    <source>
        <dbReference type="Proteomes" id="UP001596116"/>
    </source>
</evidence>
<feature type="domain" description="Histidine kinase" evidence="8">
    <location>
        <begin position="34"/>
        <end position="255"/>
    </location>
</feature>
<dbReference type="InterPro" id="IPR003661">
    <property type="entry name" value="HisK_dim/P_dom"/>
</dbReference>
<evidence type="ECO:0000256" key="5">
    <source>
        <dbReference type="ARBA" id="ARBA00022777"/>
    </source>
</evidence>
<accession>A0ABW1L2H6</accession>
<evidence type="ECO:0000256" key="1">
    <source>
        <dbReference type="ARBA" id="ARBA00000085"/>
    </source>
</evidence>
<dbReference type="EMBL" id="JBHPON010000003">
    <property type="protein sequence ID" value="MFC6037206.1"/>
    <property type="molecule type" value="Genomic_DNA"/>
</dbReference>
<dbReference type="RefSeq" id="WP_379881450.1">
    <property type="nucleotide sequence ID" value="NZ_JBHPON010000003.1"/>
</dbReference>
<keyword evidence="10" id="KW-1185">Reference proteome</keyword>
<evidence type="ECO:0000256" key="3">
    <source>
        <dbReference type="ARBA" id="ARBA00022553"/>
    </source>
</evidence>
<dbReference type="EC" id="2.7.13.3" evidence="2"/>
<keyword evidence="5 9" id="KW-0418">Kinase</keyword>
<dbReference type="PRINTS" id="PR00344">
    <property type="entry name" value="BCTRLSENSOR"/>
</dbReference>